<dbReference type="EMBL" id="JBJURJ010000002">
    <property type="protein sequence ID" value="MFM9327522.1"/>
    <property type="molecule type" value="Genomic_DNA"/>
</dbReference>
<reference evidence="1" key="1">
    <citation type="submission" date="2024-12" db="EMBL/GenBank/DDBJ databases">
        <authorList>
            <person name="Wu N."/>
        </authorList>
    </citation>
    <scope>NUCLEOTIDE SEQUENCE</scope>
    <source>
        <strain evidence="1">P15</strain>
    </source>
</reference>
<gene>
    <name evidence="1" type="ORF">ACI1P1_04325</name>
</gene>
<accession>A0ACC7NZN7</accession>
<sequence length="212" mass="23728">MKKTTRQLQKEETRTALLQAAYDVFSSQGIQASRMADIAKAAGVSHGTVFLHFPTQERLVAEVLEAYCGEIAQDTHLSAVSCRTLREFLDVHIAGISRHEPFYTRLVIENRLLPQEARDAWTGLQSAVSFHFSQVLERDRAETGGVEGEAELPLSLLFNTWMGLVHYYLGNGDLFAPEGGVLRRHGQTLTEHYLKLIHKKELICHGVAENAN</sequence>
<name>A0ACC7NZN7_9BACL</name>
<organism evidence="1 2">
    <name type="scientific">Paenibacillus mesotrionivorans</name>
    <dbReference type="NCBI Taxonomy" id="3160968"/>
    <lineage>
        <taxon>Bacteria</taxon>
        <taxon>Bacillati</taxon>
        <taxon>Bacillota</taxon>
        <taxon>Bacilli</taxon>
        <taxon>Bacillales</taxon>
        <taxon>Paenibacillaceae</taxon>
        <taxon>Paenibacillus</taxon>
    </lineage>
</organism>
<evidence type="ECO:0000313" key="2">
    <source>
        <dbReference type="Proteomes" id="UP001631969"/>
    </source>
</evidence>
<evidence type="ECO:0000313" key="1">
    <source>
        <dbReference type="EMBL" id="MFM9327522.1"/>
    </source>
</evidence>
<keyword evidence="2" id="KW-1185">Reference proteome</keyword>
<comment type="caution">
    <text evidence="1">The sequence shown here is derived from an EMBL/GenBank/DDBJ whole genome shotgun (WGS) entry which is preliminary data.</text>
</comment>
<dbReference type="Proteomes" id="UP001631969">
    <property type="component" value="Unassembled WGS sequence"/>
</dbReference>
<protein>
    <submittedName>
        <fullName evidence="1">TetR/AcrR family transcriptional regulator</fullName>
    </submittedName>
</protein>
<proteinExistence type="predicted"/>